<dbReference type="Pfam" id="PF00005">
    <property type="entry name" value="ABC_tran"/>
    <property type="match status" value="1"/>
</dbReference>
<comment type="similarity">
    <text evidence="1">Belongs to the ABC transporter superfamily.</text>
</comment>
<evidence type="ECO:0000256" key="1">
    <source>
        <dbReference type="ARBA" id="ARBA00005417"/>
    </source>
</evidence>
<organism evidence="6 7">
    <name type="scientific">Caldiarchaeum subterraneum</name>
    <dbReference type="NCBI Taxonomy" id="311458"/>
    <lineage>
        <taxon>Archaea</taxon>
        <taxon>Nitrososphaerota</taxon>
        <taxon>Candidatus Caldarchaeales</taxon>
        <taxon>Candidatus Caldarchaeaceae</taxon>
        <taxon>Candidatus Caldarchaeum</taxon>
    </lineage>
</organism>
<dbReference type="InterPro" id="IPR027417">
    <property type="entry name" value="P-loop_NTPase"/>
</dbReference>
<keyword evidence="3" id="KW-0547">Nucleotide-binding</keyword>
<dbReference type="PANTHER" id="PTHR42798:SF6">
    <property type="entry name" value="CELL DIVISION ATP-BINDING PROTEIN FTSE"/>
    <property type="match status" value="1"/>
</dbReference>
<dbReference type="AlphaFoldDB" id="A0A833EBY6"/>
<dbReference type="CDD" id="cd03255">
    <property type="entry name" value="ABC_MJ0796_LolCDE_FtsE"/>
    <property type="match status" value="1"/>
</dbReference>
<dbReference type="InterPro" id="IPR003439">
    <property type="entry name" value="ABC_transporter-like_ATP-bd"/>
</dbReference>
<keyword evidence="4 6" id="KW-0067">ATP-binding</keyword>
<name>A0A833EBY6_CALS0</name>
<dbReference type="PROSITE" id="PS50893">
    <property type="entry name" value="ABC_TRANSPORTER_2"/>
    <property type="match status" value="1"/>
</dbReference>
<dbReference type="GO" id="GO:0005524">
    <property type="term" value="F:ATP binding"/>
    <property type="evidence" value="ECO:0007669"/>
    <property type="project" value="UniProtKB-KW"/>
</dbReference>
<evidence type="ECO:0000313" key="6">
    <source>
        <dbReference type="EMBL" id="HIQ29749.1"/>
    </source>
</evidence>
<evidence type="ECO:0000259" key="5">
    <source>
        <dbReference type="PROSITE" id="PS50893"/>
    </source>
</evidence>
<dbReference type="SMART" id="SM00382">
    <property type="entry name" value="AAA"/>
    <property type="match status" value="1"/>
</dbReference>
<sequence length="241" mass="26976">MVDAALDYVVEVVNLRKVYRMNGVETYALNGIDLKVRRGEFLAIVGPSGSGKSTLLNMLGALDRPTEGKVIIDGIDITGLSDSKRAELRNMKIGFVFQSYNLIQRINVINNVELPLLLRGIPPNVRRDKAMHMLREVGLSHKYKNKPNQLSGGEQQRVAIARALITDPSIILADEPTGNLDSKTGKAIIDLFKQLNRKGRTIIVVTHNMEVAYETDRIVYIRDGRVEKEEVLRNIVTEVEN</sequence>
<dbReference type="FunFam" id="3.40.50.300:FF:000032">
    <property type="entry name" value="Export ABC transporter ATP-binding protein"/>
    <property type="match status" value="1"/>
</dbReference>
<evidence type="ECO:0000313" key="7">
    <source>
        <dbReference type="Proteomes" id="UP000608579"/>
    </source>
</evidence>
<dbReference type="InterPro" id="IPR003593">
    <property type="entry name" value="AAA+_ATPase"/>
</dbReference>
<accession>A0A833EBY6</accession>
<evidence type="ECO:0000256" key="3">
    <source>
        <dbReference type="ARBA" id="ARBA00022741"/>
    </source>
</evidence>
<gene>
    <name evidence="6" type="ORF">EYH45_04210</name>
</gene>
<dbReference type="SUPFAM" id="SSF52540">
    <property type="entry name" value="P-loop containing nucleoside triphosphate hydrolases"/>
    <property type="match status" value="1"/>
</dbReference>
<protein>
    <submittedName>
        <fullName evidence="6">ABC transporter ATP-binding protein</fullName>
    </submittedName>
</protein>
<dbReference type="GO" id="GO:0098796">
    <property type="term" value="C:membrane protein complex"/>
    <property type="evidence" value="ECO:0007669"/>
    <property type="project" value="UniProtKB-ARBA"/>
</dbReference>
<dbReference type="InterPro" id="IPR017911">
    <property type="entry name" value="MacB-like_ATP-bd"/>
</dbReference>
<keyword evidence="2" id="KW-0813">Transport</keyword>
<dbReference type="GO" id="GO:0016887">
    <property type="term" value="F:ATP hydrolysis activity"/>
    <property type="evidence" value="ECO:0007669"/>
    <property type="project" value="InterPro"/>
</dbReference>
<dbReference type="EMBL" id="DQVM01000080">
    <property type="protein sequence ID" value="HIQ29749.1"/>
    <property type="molecule type" value="Genomic_DNA"/>
</dbReference>
<reference evidence="6" key="1">
    <citation type="journal article" date="2020" name="ISME J.">
        <title>Gammaproteobacteria mediating utilization of methyl-, sulfur- and petroleum organic compounds in deep ocean hydrothermal plumes.</title>
        <authorList>
            <person name="Zhou Z."/>
            <person name="Liu Y."/>
            <person name="Pan J."/>
            <person name="Cron B.R."/>
            <person name="Toner B.M."/>
            <person name="Anantharaman K."/>
            <person name="Breier J.A."/>
            <person name="Dick G.J."/>
            <person name="Li M."/>
        </authorList>
    </citation>
    <scope>NUCLEOTIDE SEQUENCE</scope>
    <source>
        <strain evidence="6">SZUA-1515</strain>
    </source>
</reference>
<evidence type="ECO:0000256" key="4">
    <source>
        <dbReference type="ARBA" id="ARBA00022840"/>
    </source>
</evidence>
<comment type="caution">
    <text evidence="6">The sequence shown here is derived from an EMBL/GenBank/DDBJ whole genome shotgun (WGS) entry which is preliminary data.</text>
</comment>
<dbReference type="PANTHER" id="PTHR42798">
    <property type="entry name" value="LIPOPROTEIN-RELEASING SYSTEM ATP-BINDING PROTEIN LOLD"/>
    <property type="match status" value="1"/>
</dbReference>
<evidence type="ECO:0000256" key="2">
    <source>
        <dbReference type="ARBA" id="ARBA00022448"/>
    </source>
</evidence>
<dbReference type="Proteomes" id="UP000608579">
    <property type="component" value="Unassembled WGS sequence"/>
</dbReference>
<feature type="domain" description="ABC transporter" evidence="5">
    <location>
        <begin position="10"/>
        <end position="241"/>
    </location>
</feature>
<dbReference type="Gene3D" id="3.40.50.300">
    <property type="entry name" value="P-loop containing nucleotide triphosphate hydrolases"/>
    <property type="match status" value="1"/>
</dbReference>
<dbReference type="GO" id="GO:0022857">
    <property type="term" value="F:transmembrane transporter activity"/>
    <property type="evidence" value="ECO:0007669"/>
    <property type="project" value="UniProtKB-ARBA"/>
</dbReference>
<dbReference type="InterPro" id="IPR017871">
    <property type="entry name" value="ABC_transporter-like_CS"/>
</dbReference>
<dbReference type="PROSITE" id="PS00211">
    <property type="entry name" value="ABC_TRANSPORTER_1"/>
    <property type="match status" value="1"/>
</dbReference>
<proteinExistence type="inferred from homology"/>